<feature type="domain" description="Yeast cell wall synthesis Kre9/Knh1-like N-terminal" evidence="4">
    <location>
        <begin position="24"/>
        <end position="114"/>
    </location>
</feature>
<sequence>MRLSLAFSLVPLAVSVGAILVTEPKEGAEINPSSSFDVKWTSVDTDASSFNIYLVNNAVYPTINKKIASNIKTSTGSYTVDSIDASAGHGYRIDLMSDSTENSGILAQSQQFNVTISAQSSSSSSSTSTSTASSTEASTSTISTTTASTTTSTPTSTGTSPGTNGMATTPATSGTSISGSPTSTAANGTWLVAPTASTGAGPAVVAHPVVAAGLFAGVIAFTL</sequence>
<evidence type="ECO:0000313" key="6">
    <source>
        <dbReference type="Proteomes" id="UP000191522"/>
    </source>
</evidence>
<feature type="region of interest" description="Disordered" evidence="2">
    <location>
        <begin position="118"/>
        <end position="182"/>
    </location>
</feature>
<dbReference type="PANTHER" id="PTHR35185">
    <property type="entry name" value="SERINE/THREONINE-RICH PROTEIN ADG2-RELATED"/>
    <property type="match status" value="1"/>
</dbReference>
<dbReference type="PANTHER" id="PTHR35185:SF1">
    <property type="entry name" value="UPF0619 GPI-ANCHORED MEMBRANE PROTEIN C1322.10"/>
    <property type="match status" value="1"/>
</dbReference>
<evidence type="ECO:0000259" key="4">
    <source>
        <dbReference type="Pfam" id="PF10342"/>
    </source>
</evidence>
<evidence type="ECO:0000256" key="2">
    <source>
        <dbReference type="SAM" id="MobiDB-lite"/>
    </source>
</evidence>
<feature type="signal peptide" evidence="3">
    <location>
        <begin position="1"/>
        <end position="18"/>
    </location>
</feature>
<dbReference type="OMA" id="SFDIYLV"/>
<gene>
    <name evidence="5" type="ORF">PENDEC_c030G01801</name>
</gene>
<feature type="chain" id="PRO_5013025968" description="Yeast cell wall synthesis Kre9/Knh1-like N-terminal domain-containing protein" evidence="3">
    <location>
        <begin position="19"/>
        <end position="223"/>
    </location>
</feature>
<organism evidence="5 6">
    <name type="scientific">Penicillium decumbens</name>
    <dbReference type="NCBI Taxonomy" id="69771"/>
    <lineage>
        <taxon>Eukaryota</taxon>
        <taxon>Fungi</taxon>
        <taxon>Dikarya</taxon>
        <taxon>Ascomycota</taxon>
        <taxon>Pezizomycotina</taxon>
        <taxon>Eurotiomycetes</taxon>
        <taxon>Eurotiomycetidae</taxon>
        <taxon>Eurotiales</taxon>
        <taxon>Aspergillaceae</taxon>
        <taxon>Penicillium</taxon>
    </lineage>
</organism>
<dbReference type="OrthoDB" id="5316007at2759"/>
<evidence type="ECO:0000256" key="1">
    <source>
        <dbReference type="ARBA" id="ARBA00022729"/>
    </source>
</evidence>
<evidence type="ECO:0000313" key="5">
    <source>
        <dbReference type="EMBL" id="OQD68847.1"/>
    </source>
</evidence>
<dbReference type="AlphaFoldDB" id="A0A1V6NW81"/>
<dbReference type="InterPro" id="IPR018466">
    <property type="entry name" value="Kre9/Knh1-like_N"/>
</dbReference>
<reference evidence="6" key="1">
    <citation type="journal article" date="2017" name="Nat. Microbiol.">
        <title>Global analysis of biosynthetic gene clusters reveals vast potential of secondary metabolite production in Penicillium species.</title>
        <authorList>
            <person name="Nielsen J.C."/>
            <person name="Grijseels S."/>
            <person name="Prigent S."/>
            <person name="Ji B."/>
            <person name="Dainat J."/>
            <person name="Nielsen K.F."/>
            <person name="Frisvad J.C."/>
            <person name="Workman M."/>
            <person name="Nielsen J."/>
        </authorList>
    </citation>
    <scope>NUCLEOTIDE SEQUENCE [LARGE SCALE GENOMIC DNA]</scope>
    <source>
        <strain evidence="6">IBT 11843</strain>
    </source>
</reference>
<evidence type="ECO:0000256" key="3">
    <source>
        <dbReference type="SAM" id="SignalP"/>
    </source>
</evidence>
<dbReference type="EMBL" id="MDYL01000030">
    <property type="protein sequence ID" value="OQD68847.1"/>
    <property type="molecule type" value="Genomic_DNA"/>
</dbReference>
<dbReference type="STRING" id="69771.A0A1V6NW81"/>
<dbReference type="Pfam" id="PF10342">
    <property type="entry name" value="Kre9_KNH"/>
    <property type="match status" value="1"/>
</dbReference>
<accession>A0A1V6NW81</accession>
<dbReference type="Proteomes" id="UP000191522">
    <property type="component" value="Unassembled WGS sequence"/>
</dbReference>
<proteinExistence type="predicted"/>
<comment type="caution">
    <text evidence="5">The sequence shown here is derived from an EMBL/GenBank/DDBJ whole genome shotgun (WGS) entry which is preliminary data.</text>
</comment>
<keyword evidence="6" id="KW-1185">Reference proteome</keyword>
<protein>
    <recommendedName>
        <fullName evidence="4">Yeast cell wall synthesis Kre9/Knh1-like N-terminal domain-containing protein</fullName>
    </recommendedName>
</protein>
<name>A0A1V6NW81_PENDC</name>
<keyword evidence="1 3" id="KW-0732">Signal</keyword>
<dbReference type="InterPro" id="IPR052479">
    <property type="entry name" value="GPI-anchor_Adhesion_Reg"/>
</dbReference>